<evidence type="ECO:0000259" key="16">
    <source>
        <dbReference type="Pfam" id="PF00150"/>
    </source>
</evidence>
<dbReference type="SUPFAM" id="SSF51445">
    <property type="entry name" value="(Trans)glycosidases"/>
    <property type="match status" value="1"/>
</dbReference>
<evidence type="ECO:0000256" key="15">
    <source>
        <dbReference type="SAM" id="SignalP"/>
    </source>
</evidence>
<evidence type="ECO:0000256" key="6">
    <source>
        <dbReference type="ARBA" id="ARBA00023001"/>
    </source>
</evidence>
<dbReference type="InterPro" id="IPR018087">
    <property type="entry name" value="Glyco_hydro_5_CS"/>
</dbReference>
<dbReference type="AlphaFoldDB" id="A0A098Q412"/>
<evidence type="ECO:0000256" key="12">
    <source>
        <dbReference type="ARBA" id="ARBA00079594"/>
    </source>
</evidence>
<dbReference type="PANTHER" id="PTHR34142">
    <property type="entry name" value="ENDO-BETA-1,4-GLUCANASE A"/>
    <property type="match status" value="1"/>
</dbReference>
<evidence type="ECO:0000256" key="1">
    <source>
        <dbReference type="ARBA" id="ARBA00000966"/>
    </source>
</evidence>
<dbReference type="eggNOG" id="COG2730">
    <property type="taxonomic scope" value="Bacteria"/>
</dbReference>
<dbReference type="InterPro" id="IPR017853">
    <property type="entry name" value="GH"/>
</dbReference>
<dbReference type="FunFam" id="3.20.20.80:FF:000124">
    <property type="entry name" value="Exported cellulase"/>
    <property type="match status" value="1"/>
</dbReference>
<accession>A0A098Q412</accession>
<comment type="caution">
    <text evidence="17">The sequence shown here is derived from an EMBL/GenBank/DDBJ whole genome shotgun (WGS) entry which is preliminary data.</text>
</comment>
<dbReference type="Gene3D" id="3.20.20.80">
    <property type="entry name" value="Glycosidases"/>
    <property type="match status" value="1"/>
</dbReference>
<protein>
    <recommendedName>
        <fullName evidence="10">Endoglucanase</fullName>
        <ecNumber evidence="3">3.2.1.4</ecNumber>
    </recommendedName>
    <alternativeName>
        <fullName evidence="11">Cellulase</fullName>
    </alternativeName>
    <alternativeName>
        <fullName evidence="12">Endo-1,4-beta-glucanase</fullName>
    </alternativeName>
</protein>
<gene>
    <name evidence="17" type="ORF">GW15_0200300</name>
</gene>
<dbReference type="STRING" id="325777.GW15_0200300"/>
<feature type="chain" id="PRO_5043881711" description="Endoglucanase" evidence="15">
    <location>
        <begin position="30"/>
        <end position="377"/>
    </location>
</feature>
<proteinExistence type="inferred from homology"/>
<evidence type="ECO:0000256" key="11">
    <source>
        <dbReference type="ARBA" id="ARBA00077338"/>
    </source>
</evidence>
<evidence type="ECO:0000256" key="9">
    <source>
        <dbReference type="ARBA" id="ARBA00023326"/>
    </source>
</evidence>
<evidence type="ECO:0000313" key="18">
    <source>
        <dbReference type="Proteomes" id="UP000028012"/>
    </source>
</evidence>
<dbReference type="GO" id="GO:0030245">
    <property type="term" value="P:cellulose catabolic process"/>
    <property type="evidence" value="ECO:0007669"/>
    <property type="project" value="UniProtKB-KW"/>
</dbReference>
<evidence type="ECO:0000256" key="14">
    <source>
        <dbReference type="SAM" id="MobiDB-lite"/>
    </source>
</evidence>
<evidence type="ECO:0000256" key="13">
    <source>
        <dbReference type="RuleBase" id="RU361153"/>
    </source>
</evidence>
<sequence>MSDACFSLRTLLRYTLLFILFGSLPQAHAQTRALTYAGVNLSGAEFASSEKPGVLNKDYMYPAASDYTHFAGVGMNTIRLPILWERLQPAAKGELDPAQLALLQQAVARAKAAGMYLVIDIHNYAKYYGYKIGSPEVPVATFTDLWRRLALAFKSDNAVMFGLMNEPNSISASQWAGAAQAAIDAIRRTGAKNLILVPGALWTGAHSWYSPTTDGYSNATALASIDDPLNRYAFEVHQYLDADSSGTSTTCASSTIGAERLRNFTQWLRTNRKRGFLAEFGSADNAVCNQALQGMLTHMETNADVWLGWTWWAAGSWFSITYSYNVYPNKDGTDKPQMTVLSPHAKRATRASVSAGAARSSAASTSATSTSATRTTR</sequence>
<comment type="similarity">
    <text evidence="2 13">Belongs to the glycosyl hydrolase 5 (cellulase A) family.</text>
</comment>
<feature type="signal peptide" evidence="15">
    <location>
        <begin position="1"/>
        <end position="29"/>
    </location>
</feature>
<evidence type="ECO:0000256" key="7">
    <source>
        <dbReference type="ARBA" id="ARBA00023277"/>
    </source>
</evidence>
<keyword evidence="8 13" id="KW-0326">Glycosidase</keyword>
<evidence type="ECO:0000256" key="8">
    <source>
        <dbReference type="ARBA" id="ARBA00023295"/>
    </source>
</evidence>
<dbReference type="EC" id="3.2.1.4" evidence="3"/>
<evidence type="ECO:0000256" key="4">
    <source>
        <dbReference type="ARBA" id="ARBA00022729"/>
    </source>
</evidence>
<comment type="catalytic activity">
    <reaction evidence="1">
        <text>Endohydrolysis of (1-&gt;4)-beta-D-glucosidic linkages in cellulose, lichenin and cereal beta-D-glucans.</text>
        <dbReference type="EC" id="3.2.1.4"/>
    </reaction>
</comment>
<dbReference type="PROSITE" id="PS00659">
    <property type="entry name" value="GLYCOSYL_HYDROL_F5"/>
    <property type="match status" value="1"/>
</dbReference>
<dbReference type="Pfam" id="PF00150">
    <property type="entry name" value="Cellulase"/>
    <property type="match status" value="1"/>
</dbReference>
<organism evidence="17 18">
    <name type="scientific">Xanthomonas axonopodis pv. vasculorum</name>
    <dbReference type="NCBI Taxonomy" id="325777"/>
    <lineage>
        <taxon>Bacteria</taxon>
        <taxon>Pseudomonadati</taxon>
        <taxon>Pseudomonadota</taxon>
        <taxon>Gammaproteobacteria</taxon>
        <taxon>Lysobacterales</taxon>
        <taxon>Lysobacteraceae</taxon>
        <taxon>Xanthomonas</taxon>
    </lineage>
</organism>
<evidence type="ECO:0000313" key="17">
    <source>
        <dbReference type="EMBL" id="KGE53721.1"/>
    </source>
</evidence>
<feature type="compositionally biased region" description="Low complexity" evidence="14">
    <location>
        <begin position="350"/>
        <end position="377"/>
    </location>
</feature>
<keyword evidence="7" id="KW-0119">Carbohydrate metabolism</keyword>
<dbReference type="RefSeq" id="WP_042820911.1">
    <property type="nucleotide sequence ID" value="NZ_CP053649.1"/>
</dbReference>
<reference evidence="17 18" key="1">
    <citation type="submission" date="2014-09" db="EMBL/GenBank/DDBJ databases">
        <title>A draft genome sequence for Xanthomonas axonopodis pv. vasculorum NCPPB 900.</title>
        <authorList>
            <person name="Harrison J."/>
            <person name="Studholme D.J."/>
        </authorList>
    </citation>
    <scope>NUCLEOTIDE SEQUENCE [LARGE SCALE GENOMIC DNA]</scope>
    <source>
        <strain evidence="17 18">NCPPB 900</strain>
    </source>
</reference>
<keyword evidence="6" id="KW-0136">Cellulose degradation</keyword>
<dbReference type="PANTHER" id="PTHR34142:SF1">
    <property type="entry name" value="GLYCOSIDE HYDROLASE FAMILY 5 DOMAIN-CONTAINING PROTEIN"/>
    <property type="match status" value="1"/>
</dbReference>
<dbReference type="HOGENOM" id="CLU_029718_0_0_6"/>
<keyword evidence="4 15" id="KW-0732">Signal</keyword>
<keyword evidence="5 13" id="KW-0378">Hydrolase</keyword>
<dbReference type="GO" id="GO:0008810">
    <property type="term" value="F:cellulase activity"/>
    <property type="evidence" value="ECO:0007669"/>
    <property type="project" value="UniProtKB-EC"/>
</dbReference>
<dbReference type="GeneID" id="58001051"/>
<dbReference type="EMBL" id="JPHD02000002">
    <property type="protein sequence ID" value="KGE53721.1"/>
    <property type="molecule type" value="Genomic_DNA"/>
</dbReference>
<evidence type="ECO:0000256" key="3">
    <source>
        <dbReference type="ARBA" id="ARBA00012601"/>
    </source>
</evidence>
<keyword evidence="9" id="KW-0624">Polysaccharide degradation</keyword>
<feature type="region of interest" description="Disordered" evidence="14">
    <location>
        <begin position="337"/>
        <end position="377"/>
    </location>
</feature>
<evidence type="ECO:0000256" key="10">
    <source>
        <dbReference type="ARBA" id="ARBA00068340"/>
    </source>
</evidence>
<feature type="domain" description="Glycoside hydrolase family 5" evidence="16">
    <location>
        <begin position="54"/>
        <end position="314"/>
    </location>
</feature>
<dbReference type="InterPro" id="IPR001547">
    <property type="entry name" value="Glyco_hydro_5"/>
</dbReference>
<evidence type="ECO:0000256" key="2">
    <source>
        <dbReference type="ARBA" id="ARBA00005641"/>
    </source>
</evidence>
<evidence type="ECO:0000256" key="5">
    <source>
        <dbReference type="ARBA" id="ARBA00022801"/>
    </source>
</evidence>
<dbReference type="Proteomes" id="UP000028012">
    <property type="component" value="Unassembled WGS sequence"/>
</dbReference>
<name>A0A098Q412_9XANT</name>